<dbReference type="HOGENOM" id="CLU_068457_2_0_9"/>
<gene>
    <name evidence="7" type="ORF">HMPREF9473_04496</name>
</gene>
<evidence type="ECO:0000256" key="2">
    <source>
        <dbReference type="ARBA" id="ARBA00021980"/>
    </source>
</evidence>
<evidence type="ECO:0000313" key="7">
    <source>
        <dbReference type="EMBL" id="EHI57387.1"/>
    </source>
</evidence>
<keyword evidence="4" id="KW-0808">Transferase</keyword>
<dbReference type="InterPro" id="IPR035994">
    <property type="entry name" value="Nucleoside_phosphorylase_sf"/>
</dbReference>
<dbReference type="Gene3D" id="3.40.50.1580">
    <property type="entry name" value="Nucleoside phosphorylase domain"/>
    <property type="match status" value="1"/>
</dbReference>
<dbReference type="RefSeq" id="WP_006782484.1">
    <property type="nucleotide sequence ID" value="NZ_CP040506.1"/>
</dbReference>
<dbReference type="SUPFAM" id="SSF53167">
    <property type="entry name" value="Purine and uridine phosphorylases"/>
    <property type="match status" value="1"/>
</dbReference>
<evidence type="ECO:0000256" key="4">
    <source>
        <dbReference type="ARBA" id="ARBA00022679"/>
    </source>
</evidence>
<comment type="catalytic activity">
    <reaction evidence="5">
        <text>uridine + phosphate = alpha-D-ribose 1-phosphate + uracil</text>
        <dbReference type="Rhea" id="RHEA:24388"/>
        <dbReference type="ChEBI" id="CHEBI:16704"/>
        <dbReference type="ChEBI" id="CHEBI:17568"/>
        <dbReference type="ChEBI" id="CHEBI:43474"/>
        <dbReference type="ChEBI" id="CHEBI:57720"/>
        <dbReference type="EC" id="2.4.2.3"/>
    </reaction>
</comment>
<evidence type="ECO:0000259" key="6">
    <source>
        <dbReference type="Pfam" id="PF01048"/>
    </source>
</evidence>
<dbReference type="AlphaFoldDB" id="G5ILW8"/>
<sequence>MVEFLPDMICTEPDMIAETVLLPGDPLRAKYIAEHFLERPVLYNTVRGLYGYTGWYRGSKVSVQSTGMGTTCIMECAYQLIEKYGCKNLIRIGTSGSDNPDIHVGDTICSLASSNLSNITVEEFGTYDYIPTGDFKLIKMASETAKENHLRLLVGPTKCGDMLYPETDSVPSFFLNPLSAYRFVGDEMEGAGLLVAASHYEDVRAMVMITCSDHQIYGDEDTPLALRESKYTNMMKIALEVAHKLDEGGK</sequence>
<dbReference type="Pfam" id="PF01048">
    <property type="entry name" value="PNP_UDP_1"/>
    <property type="match status" value="1"/>
</dbReference>
<dbReference type="PANTHER" id="PTHR43691:SF11">
    <property type="entry name" value="FI09636P-RELATED"/>
    <property type="match status" value="1"/>
</dbReference>
<dbReference type="GO" id="GO:0005829">
    <property type="term" value="C:cytosol"/>
    <property type="evidence" value="ECO:0007669"/>
    <property type="project" value="TreeGrafter"/>
</dbReference>
<dbReference type="PANTHER" id="PTHR43691">
    <property type="entry name" value="URIDINE PHOSPHORYLASE"/>
    <property type="match status" value="1"/>
</dbReference>
<protein>
    <recommendedName>
        <fullName evidence="2">Uridine phosphorylase</fullName>
        <ecNumber evidence="1">2.4.2.3</ecNumber>
    </recommendedName>
</protein>
<dbReference type="Proteomes" id="UP000005384">
    <property type="component" value="Unassembled WGS sequence"/>
</dbReference>
<evidence type="ECO:0000256" key="3">
    <source>
        <dbReference type="ARBA" id="ARBA00022676"/>
    </source>
</evidence>
<accession>G5ILW8</accession>
<dbReference type="OrthoDB" id="9782889at2"/>
<dbReference type="EC" id="2.4.2.3" evidence="1"/>
<dbReference type="GO" id="GO:0004731">
    <property type="term" value="F:purine-nucleoside phosphorylase activity"/>
    <property type="evidence" value="ECO:0007669"/>
    <property type="project" value="InterPro"/>
</dbReference>
<keyword evidence="3" id="KW-0328">Glycosyltransferase</keyword>
<name>G5ILW8_9FIRM</name>
<evidence type="ECO:0000256" key="1">
    <source>
        <dbReference type="ARBA" id="ARBA00011888"/>
    </source>
</evidence>
<dbReference type="InterPro" id="IPR004402">
    <property type="entry name" value="DeoD-type"/>
</dbReference>
<dbReference type="PATRIC" id="fig|742737.3.peg.4482"/>
<organism evidence="7 8">
    <name type="scientific">Hungatella hathewayi WAL-18680</name>
    <dbReference type="NCBI Taxonomy" id="742737"/>
    <lineage>
        <taxon>Bacteria</taxon>
        <taxon>Bacillati</taxon>
        <taxon>Bacillota</taxon>
        <taxon>Clostridia</taxon>
        <taxon>Lachnospirales</taxon>
        <taxon>Lachnospiraceae</taxon>
        <taxon>Hungatella</taxon>
    </lineage>
</organism>
<evidence type="ECO:0000313" key="8">
    <source>
        <dbReference type="Proteomes" id="UP000005384"/>
    </source>
</evidence>
<comment type="caution">
    <text evidence="7">The sequence shown here is derived from an EMBL/GenBank/DDBJ whole genome shotgun (WGS) entry which is preliminary data.</text>
</comment>
<proteinExistence type="predicted"/>
<dbReference type="CDD" id="cd09006">
    <property type="entry name" value="PNP_EcPNPI-like"/>
    <property type="match status" value="1"/>
</dbReference>
<reference evidence="7 8" key="1">
    <citation type="submission" date="2011-08" db="EMBL/GenBank/DDBJ databases">
        <title>The Genome Sequence of Clostridium hathewayi WAL-18680.</title>
        <authorList>
            <consortium name="The Broad Institute Genome Sequencing Platform"/>
            <person name="Earl A."/>
            <person name="Ward D."/>
            <person name="Feldgarden M."/>
            <person name="Gevers D."/>
            <person name="Finegold S.M."/>
            <person name="Summanen P.H."/>
            <person name="Molitoris D.R."/>
            <person name="Song M."/>
            <person name="Daigneault M."/>
            <person name="Allen-Vercoe E."/>
            <person name="Young S.K."/>
            <person name="Zeng Q."/>
            <person name="Gargeya S."/>
            <person name="Fitzgerald M."/>
            <person name="Haas B."/>
            <person name="Abouelleil A."/>
            <person name="Alvarado L."/>
            <person name="Arachchi H.M."/>
            <person name="Berlin A."/>
            <person name="Brown A."/>
            <person name="Chapman S.B."/>
            <person name="Chen Z."/>
            <person name="Dunbar C."/>
            <person name="Freedman E."/>
            <person name="Gearin G."/>
            <person name="Gellesch M."/>
            <person name="Goldberg J."/>
            <person name="Griggs A."/>
            <person name="Gujja S."/>
            <person name="Heiman D."/>
            <person name="Howarth C."/>
            <person name="Larson L."/>
            <person name="Lui A."/>
            <person name="MacDonald P.J.P."/>
            <person name="Montmayeur A."/>
            <person name="Murphy C."/>
            <person name="Neiman D."/>
            <person name="Pearson M."/>
            <person name="Priest M."/>
            <person name="Roberts A."/>
            <person name="Saif S."/>
            <person name="Shea T."/>
            <person name="Shenoy N."/>
            <person name="Sisk P."/>
            <person name="Stolte C."/>
            <person name="Sykes S."/>
            <person name="Wortman J."/>
            <person name="Nusbaum C."/>
            <person name="Birren B."/>
        </authorList>
    </citation>
    <scope>NUCLEOTIDE SEQUENCE [LARGE SCALE GENOMIC DNA]</scope>
    <source>
        <strain evidence="7 8">WAL-18680</strain>
    </source>
</reference>
<dbReference type="EMBL" id="ADLN01000120">
    <property type="protein sequence ID" value="EHI57387.1"/>
    <property type="molecule type" value="Genomic_DNA"/>
</dbReference>
<dbReference type="InterPro" id="IPR000845">
    <property type="entry name" value="Nucleoside_phosphorylase_d"/>
</dbReference>
<keyword evidence="8" id="KW-1185">Reference proteome</keyword>
<feature type="domain" description="Nucleoside phosphorylase" evidence="6">
    <location>
        <begin position="20"/>
        <end position="224"/>
    </location>
</feature>
<evidence type="ECO:0000256" key="5">
    <source>
        <dbReference type="ARBA" id="ARBA00048447"/>
    </source>
</evidence>
<dbReference type="GO" id="GO:0006152">
    <property type="term" value="P:purine nucleoside catabolic process"/>
    <property type="evidence" value="ECO:0007669"/>
    <property type="project" value="TreeGrafter"/>
</dbReference>
<dbReference type="GO" id="GO:0004850">
    <property type="term" value="F:uridine phosphorylase activity"/>
    <property type="evidence" value="ECO:0007669"/>
    <property type="project" value="UniProtKB-EC"/>
</dbReference>